<evidence type="ECO:0000313" key="15">
    <source>
        <dbReference type="EMBL" id="QTL97959.1"/>
    </source>
</evidence>
<dbReference type="PIRSF" id="PIRSF015601">
    <property type="entry name" value="MTase_slr0722"/>
    <property type="match status" value="1"/>
</dbReference>
<evidence type="ECO:0000259" key="14">
    <source>
        <dbReference type="Pfam" id="PF20260"/>
    </source>
</evidence>
<dbReference type="AlphaFoldDB" id="A0A8A7KES1"/>
<evidence type="ECO:0000256" key="9">
    <source>
        <dbReference type="ARBA" id="ARBA00022691"/>
    </source>
</evidence>
<gene>
    <name evidence="15" type="ORF">GM661_08185</name>
</gene>
<dbReference type="GO" id="GO:0070042">
    <property type="term" value="F:rRNA (uridine-N3-)-methyltransferase activity"/>
    <property type="evidence" value="ECO:0007669"/>
    <property type="project" value="TreeGrafter"/>
</dbReference>
<dbReference type="EMBL" id="CP046640">
    <property type="protein sequence ID" value="QTL97959.1"/>
    <property type="molecule type" value="Genomic_DNA"/>
</dbReference>
<proteinExistence type="inferred from homology"/>
<evidence type="ECO:0000259" key="13">
    <source>
        <dbReference type="Pfam" id="PF04452"/>
    </source>
</evidence>
<evidence type="ECO:0000256" key="2">
    <source>
        <dbReference type="ARBA" id="ARBA00005528"/>
    </source>
</evidence>
<keyword evidence="6 12" id="KW-0698">rRNA processing</keyword>
<feature type="domain" description="Ribosomal RNA small subunit methyltransferase E PUA-like" evidence="14">
    <location>
        <begin position="18"/>
        <end position="64"/>
    </location>
</feature>
<dbReference type="GO" id="GO:0005737">
    <property type="term" value="C:cytoplasm"/>
    <property type="evidence" value="ECO:0007669"/>
    <property type="project" value="UniProtKB-SubCell"/>
</dbReference>
<evidence type="ECO:0000256" key="8">
    <source>
        <dbReference type="ARBA" id="ARBA00022679"/>
    </source>
</evidence>
<dbReference type="InterPro" id="IPR046886">
    <property type="entry name" value="RsmE_MTase_dom"/>
</dbReference>
<dbReference type="SUPFAM" id="SSF75217">
    <property type="entry name" value="alpha/beta knot"/>
    <property type="match status" value="1"/>
</dbReference>
<dbReference type="SUPFAM" id="SSF88697">
    <property type="entry name" value="PUA domain-like"/>
    <property type="match status" value="1"/>
</dbReference>
<dbReference type="InterPro" id="IPR029028">
    <property type="entry name" value="Alpha/beta_knot_MTases"/>
</dbReference>
<comment type="function">
    <text evidence="10 12">Specifically methylates the N3 position of the uracil ring of uridine 1498 (m3U1498) in 16S rRNA. Acts on the fully assembled 30S ribosomal subunit.</text>
</comment>
<dbReference type="InterPro" id="IPR046887">
    <property type="entry name" value="RsmE_PUA-like"/>
</dbReference>
<keyword evidence="9 12" id="KW-0949">S-adenosyl-L-methionine</keyword>
<dbReference type="InterPro" id="IPR006700">
    <property type="entry name" value="RsmE"/>
</dbReference>
<evidence type="ECO:0000256" key="10">
    <source>
        <dbReference type="ARBA" id="ARBA00025699"/>
    </source>
</evidence>
<dbReference type="KEGG" id="ifn:GM661_08185"/>
<organism evidence="15 16">
    <name type="scientific">Iocasia fonsfrigidae</name>
    <dbReference type="NCBI Taxonomy" id="2682810"/>
    <lineage>
        <taxon>Bacteria</taxon>
        <taxon>Bacillati</taxon>
        <taxon>Bacillota</taxon>
        <taxon>Clostridia</taxon>
        <taxon>Halanaerobiales</taxon>
        <taxon>Halanaerobiaceae</taxon>
        <taxon>Iocasia</taxon>
    </lineage>
</organism>
<dbReference type="Proteomes" id="UP000665020">
    <property type="component" value="Chromosome"/>
</dbReference>
<dbReference type="PANTHER" id="PTHR30027:SF3">
    <property type="entry name" value="16S RRNA (URACIL(1498)-N(3))-METHYLTRANSFERASE"/>
    <property type="match status" value="1"/>
</dbReference>
<reference evidence="15" key="1">
    <citation type="submission" date="2019-12" db="EMBL/GenBank/DDBJ databases">
        <authorList>
            <person name="zhang j."/>
            <person name="sun C.M."/>
        </authorList>
    </citation>
    <scope>NUCLEOTIDE SEQUENCE</scope>
    <source>
        <strain evidence="15">NS-1</strain>
    </source>
</reference>
<evidence type="ECO:0000256" key="3">
    <source>
        <dbReference type="ARBA" id="ARBA00012328"/>
    </source>
</evidence>
<dbReference type="GO" id="GO:0070475">
    <property type="term" value="P:rRNA base methylation"/>
    <property type="evidence" value="ECO:0007669"/>
    <property type="project" value="TreeGrafter"/>
</dbReference>
<keyword evidence="8 12" id="KW-0808">Transferase</keyword>
<evidence type="ECO:0000256" key="5">
    <source>
        <dbReference type="ARBA" id="ARBA00022490"/>
    </source>
</evidence>
<dbReference type="Pfam" id="PF04452">
    <property type="entry name" value="Methyltrans_RNA"/>
    <property type="match status" value="1"/>
</dbReference>
<dbReference type="Gene3D" id="3.40.1280.10">
    <property type="match status" value="1"/>
</dbReference>
<dbReference type="EC" id="2.1.1.193" evidence="3 12"/>
<sequence>MHRFFVDKDDIDGSVVRITGSDFNHLSHSLRLAPEDKIIVSNGDGWDYLVELQNFSDQSVKGRIINKEKNRSEPLLDITIAQAIPKKTNMDYIIQKCTELGVKNFIPLDTTRTIVKLKGRKEEKRVNRWQKIAREAAKQAGRGMIPTVARVHKLRDLVKYKDKYNLIIIPWEEEKSCSLINLKDKIRAVDKRVLIIIGPEGGFSAEEVASITKIGGISITLGPRILRTETAGLVTATVVLYETNDLGGN</sequence>
<evidence type="ECO:0000256" key="12">
    <source>
        <dbReference type="PIRNR" id="PIRNR015601"/>
    </source>
</evidence>
<dbReference type="PANTHER" id="PTHR30027">
    <property type="entry name" value="RIBOSOMAL RNA SMALL SUBUNIT METHYLTRANSFERASE E"/>
    <property type="match status" value="1"/>
</dbReference>
<comment type="similarity">
    <text evidence="2 12">Belongs to the RNA methyltransferase RsmE family.</text>
</comment>
<comment type="catalytic activity">
    <reaction evidence="11 12">
        <text>uridine(1498) in 16S rRNA + S-adenosyl-L-methionine = N(3)-methyluridine(1498) in 16S rRNA + S-adenosyl-L-homocysteine + H(+)</text>
        <dbReference type="Rhea" id="RHEA:42920"/>
        <dbReference type="Rhea" id="RHEA-COMP:10283"/>
        <dbReference type="Rhea" id="RHEA-COMP:10284"/>
        <dbReference type="ChEBI" id="CHEBI:15378"/>
        <dbReference type="ChEBI" id="CHEBI:57856"/>
        <dbReference type="ChEBI" id="CHEBI:59789"/>
        <dbReference type="ChEBI" id="CHEBI:65315"/>
        <dbReference type="ChEBI" id="CHEBI:74502"/>
        <dbReference type="EC" id="2.1.1.193"/>
    </reaction>
</comment>
<protein>
    <recommendedName>
        <fullName evidence="4 12">Ribosomal RNA small subunit methyltransferase E</fullName>
        <ecNumber evidence="3 12">2.1.1.193</ecNumber>
    </recommendedName>
</protein>
<keyword evidence="7 12" id="KW-0489">Methyltransferase</keyword>
<dbReference type="InterPro" id="IPR015947">
    <property type="entry name" value="PUA-like_sf"/>
</dbReference>
<comment type="subcellular location">
    <subcellularLocation>
        <location evidence="1 12">Cytoplasm</location>
    </subcellularLocation>
</comment>
<evidence type="ECO:0000313" key="16">
    <source>
        <dbReference type="Proteomes" id="UP000665020"/>
    </source>
</evidence>
<feature type="domain" description="Ribosomal RNA small subunit methyltransferase E methyltransferase" evidence="13">
    <location>
        <begin position="73"/>
        <end position="239"/>
    </location>
</feature>
<dbReference type="NCBIfam" id="TIGR00046">
    <property type="entry name" value="RsmE family RNA methyltransferase"/>
    <property type="match status" value="1"/>
</dbReference>
<dbReference type="InterPro" id="IPR029026">
    <property type="entry name" value="tRNA_m1G_MTases_N"/>
</dbReference>
<keyword evidence="5 12" id="KW-0963">Cytoplasm</keyword>
<name>A0A8A7KES1_9FIRM</name>
<evidence type="ECO:0000256" key="6">
    <source>
        <dbReference type="ARBA" id="ARBA00022552"/>
    </source>
</evidence>
<dbReference type="NCBIfam" id="NF008692">
    <property type="entry name" value="PRK11713.1-5"/>
    <property type="match status" value="1"/>
</dbReference>
<evidence type="ECO:0000256" key="7">
    <source>
        <dbReference type="ARBA" id="ARBA00022603"/>
    </source>
</evidence>
<accession>A0A8A7KES1</accession>
<evidence type="ECO:0000256" key="11">
    <source>
        <dbReference type="ARBA" id="ARBA00047944"/>
    </source>
</evidence>
<dbReference type="CDD" id="cd18084">
    <property type="entry name" value="RsmE-like"/>
    <property type="match status" value="1"/>
</dbReference>
<dbReference type="RefSeq" id="WP_230869565.1">
    <property type="nucleotide sequence ID" value="NZ_CP046640.1"/>
</dbReference>
<evidence type="ECO:0000256" key="1">
    <source>
        <dbReference type="ARBA" id="ARBA00004496"/>
    </source>
</evidence>
<evidence type="ECO:0000256" key="4">
    <source>
        <dbReference type="ARBA" id="ARBA00013673"/>
    </source>
</evidence>
<dbReference type="Gene3D" id="2.40.240.20">
    <property type="entry name" value="Hypothetical PUA domain-like, domain 1"/>
    <property type="match status" value="1"/>
</dbReference>
<keyword evidence="16" id="KW-1185">Reference proteome</keyword>
<dbReference type="Pfam" id="PF20260">
    <property type="entry name" value="PUA_4"/>
    <property type="match status" value="1"/>
</dbReference>